<keyword evidence="3" id="KW-1185">Reference proteome</keyword>
<sequence length="138" mass="15525">MGQPKNEVEWFASQQRFSAEEYGEIATTAKRELERKAPQAGRRTRGEVPPETFQGPIDQPLLEESGSTPSALHHIILQSPWSCSVEKVPDSVLKQQPEDLVTFASGTAMARQNYTKQESKDSFLKKLDDHGGKYPMYD</sequence>
<proteinExistence type="predicted"/>
<dbReference type="EMBL" id="JASSZA010000001">
    <property type="protein sequence ID" value="KAK2119302.1"/>
    <property type="molecule type" value="Genomic_DNA"/>
</dbReference>
<feature type="compositionally biased region" description="Basic and acidic residues" evidence="1">
    <location>
        <begin position="117"/>
        <end position="132"/>
    </location>
</feature>
<feature type="region of interest" description="Disordered" evidence="1">
    <location>
        <begin position="112"/>
        <end position="138"/>
    </location>
</feature>
<evidence type="ECO:0000313" key="3">
    <source>
        <dbReference type="Proteomes" id="UP001266305"/>
    </source>
</evidence>
<organism evidence="2 3">
    <name type="scientific">Saguinus oedipus</name>
    <name type="common">Cotton-top tamarin</name>
    <name type="synonym">Oedipomidas oedipus</name>
    <dbReference type="NCBI Taxonomy" id="9490"/>
    <lineage>
        <taxon>Eukaryota</taxon>
        <taxon>Metazoa</taxon>
        <taxon>Chordata</taxon>
        <taxon>Craniata</taxon>
        <taxon>Vertebrata</taxon>
        <taxon>Euteleostomi</taxon>
        <taxon>Mammalia</taxon>
        <taxon>Eutheria</taxon>
        <taxon>Euarchontoglires</taxon>
        <taxon>Primates</taxon>
        <taxon>Haplorrhini</taxon>
        <taxon>Platyrrhini</taxon>
        <taxon>Cebidae</taxon>
        <taxon>Callitrichinae</taxon>
        <taxon>Saguinus</taxon>
    </lineage>
</organism>
<reference evidence="2 3" key="1">
    <citation type="submission" date="2023-05" db="EMBL/GenBank/DDBJ databases">
        <title>B98-5 Cell Line De Novo Hybrid Assembly: An Optical Mapping Approach.</title>
        <authorList>
            <person name="Kananen K."/>
            <person name="Auerbach J.A."/>
            <person name="Kautto E."/>
            <person name="Blachly J.S."/>
        </authorList>
    </citation>
    <scope>NUCLEOTIDE SEQUENCE [LARGE SCALE GENOMIC DNA]</scope>
    <source>
        <strain evidence="2">B95-8</strain>
        <tissue evidence="2">Cell line</tissue>
    </source>
</reference>
<comment type="caution">
    <text evidence="2">The sequence shown here is derived from an EMBL/GenBank/DDBJ whole genome shotgun (WGS) entry which is preliminary data.</text>
</comment>
<accession>A0ABQ9WG28</accession>
<name>A0ABQ9WG28_SAGOE</name>
<protein>
    <submittedName>
        <fullName evidence="2">Uncharacterized protein</fullName>
    </submittedName>
</protein>
<feature type="region of interest" description="Disordered" evidence="1">
    <location>
        <begin position="33"/>
        <end position="66"/>
    </location>
</feature>
<dbReference type="Proteomes" id="UP001266305">
    <property type="component" value="Unassembled WGS sequence"/>
</dbReference>
<gene>
    <name evidence="2" type="ORF">P7K49_000688</name>
</gene>
<evidence type="ECO:0000256" key="1">
    <source>
        <dbReference type="SAM" id="MobiDB-lite"/>
    </source>
</evidence>
<evidence type="ECO:0000313" key="2">
    <source>
        <dbReference type="EMBL" id="KAK2119302.1"/>
    </source>
</evidence>